<comment type="subcellular location">
    <subcellularLocation>
        <location evidence="1">Nucleus</location>
    </subcellularLocation>
</comment>
<feature type="domain" description="RRM" evidence="10">
    <location>
        <begin position="447"/>
        <end position="520"/>
    </location>
</feature>
<evidence type="ECO:0000313" key="11">
    <source>
        <dbReference type="EMBL" id="KFK32641.1"/>
    </source>
</evidence>
<proteinExistence type="inferred from homology"/>
<dbReference type="OrthoDB" id="4726at2759"/>
<dbReference type="GO" id="GO:0005737">
    <property type="term" value="C:cytoplasm"/>
    <property type="evidence" value="ECO:0007669"/>
    <property type="project" value="TreeGrafter"/>
</dbReference>
<keyword evidence="12" id="KW-1185">Reference proteome</keyword>
<dbReference type="InterPro" id="IPR012677">
    <property type="entry name" value="Nucleotide-bd_a/b_plait_sf"/>
</dbReference>
<dbReference type="Proteomes" id="UP000029120">
    <property type="component" value="Chromosome 6"/>
</dbReference>
<feature type="coiled-coil region" evidence="9">
    <location>
        <begin position="393"/>
        <end position="420"/>
    </location>
</feature>
<keyword evidence="9" id="KW-0175">Coiled coil</keyword>
<dbReference type="GO" id="GO:0005634">
    <property type="term" value="C:nucleus"/>
    <property type="evidence" value="ECO:0007669"/>
    <property type="project" value="UniProtKB-SubCell"/>
</dbReference>
<keyword evidence="8" id="KW-0694">RNA-binding</keyword>
<dbReference type="PROSITE" id="PS50102">
    <property type="entry name" value="RRM"/>
    <property type="match status" value="1"/>
</dbReference>
<accession>A0A087GRY9</accession>
<dbReference type="InterPro" id="IPR040366">
    <property type="entry name" value="Nab2/ZC3H14"/>
</dbReference>
<dbReference type="Pfam" id="PF01480">
    <property type="entry name" value="PWI"/>
    <property type="match status" value="1"/>
</dbReference>
<evidence type="ECO:0000256" key="5">
    <source>
        <dbReference type="ARBA" id="ARBA00022771"/>
    </source>
</evidence>
<dbReference type="eggNOG" id="KOG0118">
    <property type="taxonomic scope" value="Eukaryota"/>
</dbReference>
<dbReference type="AlphaFoldDB" id="A0A087GRY9"/>
<keyword evidence="4" id="KW-0677">Repeat</keyword>
<dbReference type="OMA" id="KPCEDIS"/>
<evidence type="ECO:0000256" key="9">
    <source>
        <dbReference type="SAM" id="Coils"/>
    </source>
</evidence>
<name>A0A087GRY9_ARAAL</name>
<keyword evidence="3" id="KW-0479">Metal-binding</keyword>
<evidence type="ECO:0000259" key="10">
    <source>
        <dbReference type="PROSITE" id="PS50102"/>
    </source>
</evidence>
<dbReference type="GO" id="GO:0008270">
    <property type="term" value="F:zinc ion binding"/>
    <property type="evidence" value="ECO:0007669"/>
    <property type="project" value="UniProtKB-KW"/>
</dbReference>
<dbReference type="PANTHER" id="PTHR14738">
    <property type="entry name" value="ZINC FINGER CCCH DOMAIN-CONTAINING PROTEIN 14"/>
    <property type="match status" value="1"/>
</dbReference>
<dbReference type="PANTHER" id="PTHR14738:SF29">
    <property type="entry name" value="ZINC FINGER CCCH DOMAIN-CONTAINING PROTEIN 14"/>
    <property type="match status" value="1"/>
</dbReference>
<evidence type="ECO:0000313" key="12">
    <source>
        <dbReference type="Proteomes" id="UP000029120"/>
    </source>
</evidence>
<evidence type="ECO:0000256" key="2">
    <source>
        <dbReference type="ARBA" id="ARBA00008423"/>
    </source>
</evidence>
<evidence type="ECO:0000256" key="1">
    <source>
        <dbReference type="ARBA" id="ARBA00004123"/>
    </source>
</evidence>
<dbReference type="SUPFAM" id="SSF54928">
    <property type="entry name" value="RNA-binding domain, RBD"/>
    <property type="match status" value="1"/>
</dbReference>
<comment type="similarity">
    <text evidence="2">Belongs to the ZC3H14 family.</text>
</comment>
<protein>
    <recommendedName>
        <fullName evidence="10">RRM domain-containing protein</fullName>
    </recommendedName>
</protein>
<evidence type="ECO:0000256" key="7">
    <source>
        <dbReference type="ARBA" id="ARBA00023242"/>
    </source>
</evidence>
<dbReference type="Pfam" id="PF00076">
    <property type="entry name" value="RRM_1"/>
    <property type="match status" value="1"/>
</dbReference>
<keyword evidence="6" id="KW-0862">Zinc</keyword>
<evidence type="ECO:0000256" key="4">
    <source>
        <dbReference type="ARBA" id="ARBA00022737"/>
    </source>
</evidence>
<evidence type="ECO:0000256" key="8">
    <source>
        <dbReference type="PROSITE-ProRule" id="PRU00176"/>
    </source>
</evidence>
<organism evidence="11 12">
    <name type="scientific">Arabis alpina</name>
    <name type="common">Alpine rock-cress</name>
    <dbReference type="NCBI Taxonomy" id="50452"/>
    <lineage>
        <taxon>Eukaryota</taxon>
        <taxon>Viridiplantae</taxon>
        <taxon>Streptophyta</taxon>
        <taxon>Embryophyta</taxon>
        <taxon>Tracheophyta</taxon>
        <taxon>Spermatophyta</taxon>
        <taxon>Magnoliopsida</taxon>
        <taxon>eudicotyledons</taxon>
        <taxon>Gunneridae</taxon>
        <taxon>Pentapetalae</taxon>
        <taxon>rosids</taxon>
        <taxon>malvids</taxon>
        <taxon>Brassicales</taxon>
        <taxon>Brassicaceae</taxon>
        <taxon>Arabideae</taxon>
        <taxon>Arabis</taxon>
    </lineage>
</organism>
<evidence type="ECO:0000256" key="3">
    <source>
        <dbReference type="ARBA" id="ARBA00022723"/>
    </source>
</evidence>
<dbReference type="GO" id="GO:0008143">
    <property type="term" value="F:poly(A) binding"/>
    <property type="evidence" value="ECO:0007669"/>
    <property type="project" value="InterPro"/>
</dbReference>
<dbReference type="InterPro" id="IPR035979">
    <property type="entry name" value="RBD_domain_sf"/>
</dbReference>
<dbReference type="EMBL" id="CM002874">
    <property type="protein sequence ID" value="KFK32641.1"/>
    <property type="molecule type" value="Genomic_DNA"/>
</dbReference>
<dbReference type="Gramene" id="KFK32641">
    <property type="protein sequence ID" value="KFK32641"/>
    <property type="gene ID" value="AALP_AA6G269600"/>
</dbReference>
<keyword evidence="5" id="KW-0863">Zinc-finger</keyword>
<sequence>MTEEESTLTFPMSRESESASRLKSIISDMLPLFSDDYHGDVLLSEYITVLVCNGKSQKQAREDLDAFLGKQSCEFVACLWELLLNEFSQDKQENSACEPKTVVDCGSDTPIKQGLSSRRHNDHDPKATYRMNEKLISATAPIEGTEAHVLPKVKSMKMLRQELMDSPCKRAQPKENVDWNSPGLNYSRKVLRSIVVSAIKQPCGTSSDKYEKYMDERSGTLQNLPYLPERETRKCNSQFVRSGGAVSARSHDAASHQEMKPHVSVWDRLDRPRSSRVLDIKSLRLPKFDIEADENKVLQQHGPALSAAYMEREVPAVGYMHRSKSHKARQPKSGTITSTEPHMAYNLSRKRRYGITNPNSENAPACEFSSVFQDKQAKQDVGNPSLLSNQSAKPDLFSEIENVKQKLQQLEFQIFQANQLKKQKIGEVEASPQYGKLQQQQDVTKSRIIHVTNVHYAARKAAISMFFSKCGAVENVTMVTNPITRLPKGAAFVTFATKESVNKAIALNNTMFYSRPIKVQRHVISSEALSETPATQVVT</sequence>
<dbReference type="SMART" id="SM00360">
    <property type="entry name" value="RRM"/>
    <property type="match status" value="1"/>
</dbReference>
<dbReference type="InterPro" id="IPR000504">
    <property type="entry name" value="RRM_dom"/>
</dbReference>
<evidence type="ECO:0000256" key="6">
    <source>
        <dbReference type="ARBA" id="ARBA00022833"/>
    </source>
</evidence>
<gene>
    <name evidence="11" type="ordered locus">AALP_Aa6g269600</name>
</gene>
<keyword evidence="7" id="KW-0539">Nucleus</keyword>
<dbReference type="GO" id="GO:0043488">
    <property type="term" value="P:regulation of mRNA stability"/>
    <property type="evidence" value="ECO:0007669"/>
    <property type="project" value="InterPro"/>
</dbReference>
<dbReference type="InterPro" id="IPR002483">
    <property type="entry name" value="PWI_dom"/>
</dbReference>
<dbReference type="Gene3D" id="3.30.70.330">
    <property type="match status" value="1"/>
</dbReference>
<reference evidence="12" key="1">
    <citation type="journal article" date="2015" name="Nat. Plants">
        <title>Genome expansion of Arabis alpina linked with retrotransposition and reduced symmetric DNA methylation.</title>
        <authorList>
            <person name="Willing E.M."/>
            <person name="Rawat V."/>
            <person name="Mandakova T."/>
            <person name="Maumus F."/>
            <person name="James G.V."/>
            <person name="Nordstroem K.J."/>
            <person name="Becker C."/>
            <person name="Warthmann N."/>
            <person name="Chica C."/>
            <person name="Szarzynska B."/>
            <person name="Zytnicki M."/>
            <person name="Albani M.C."/>
            <person name="Kiefer C."/>
            <person name="Bergonzi S."/>
            <person name="Castaings L."/>
            <person name="Mateos J.L."/>
            <person name="Berns M.C."/>
            <person name="Bujdoso N."/>
            <person name="Piofczyk T."/>
            <person name="de Lorenzo L."/>
            <person name="Barrero-Sicilia C."/>
            <person name="Mateos I."/>
            <person name="Piednoel M."/>
            <person name="Hagmann J."/>
            <person name="Chen-Min-Tao R."/>
            <person name="Iglesias-Fernandez R."/>
            <person name="Schuster S.C."/>
            <person name="Alonso-Blanco C."/>
            <person name="Roudier F."/>
            <person name="Carbonero P."/>
            <person name="Paz-Ares J."/>
            <person name="Davis S.J."/>
            <person name="Pecinka A."/>
            <person name="Quesneville H."/>
            <person name="Colot V."/>
            <person name="Lysak M.A."/>
            <person name="Weigel D."/>
            <person name="Coupland G."/>
            <person name="Schneeberger K."/>
        </authorList>
    </citation>
    <scope>NUCLEOTIDE SEQUENCE [LARGE SCALE GENOMIC DNA]</scope>
    <source>
        <strain evidence="12">cv. Pajares</strain>
    </source>
</reference>